<dbReference type="Proteomes" id="UP001182908">
    <property type="component" value="Chromosome"/>
</dbReference>
<dbReference type="InterPro" id="IPR006685">
    <property type="entry name" value="MscS_channel_2nd"/>
</dbReference>
<keyword evidence="6 7" id="KW-0472">Membrane</keyword>
<comment type="subcellular location">
    <subcellularLocation>
        <location evidence="1">Cell membrane</location>
        <topology evidence="1">Multi-pass membrane protein</topology>
    </subcellularLocation>
</comment>
<dbReference type="RefSeq" id="WP_309311261.1">
    <property type="nucleotide sequence ID" value="NZ_CP133592.1"/>
</dbReference>
<dbReference type="EMBL" id="CP133592">
    <property type="protein sequence ID" value="WMW25458.1"/>
    <property type="molecule type" value="Genomic_DNA"/>
</dbReference>
<dbReference type="PANTHER" id="PTHR30221">
    <property type="entry name" value="SMALL-CONDUCTANCE MECHANOSENSITIVE CHANNEL"/>
    <property type="match status" value="1"/>
</dbReference>
<dbReference type="Gene3D" id="1.10.287.1260">
    <property type="match status" value="1"/>
</dbReference>
<dbReference type="SUPFAM" id="SSF82861">
    <property type="entry name" value="Mechanosensitive channel protein MscS (YggB), transmembrane region"/>
    <property type="match status" value="1"/>
</dbReference>
<evidence type="ECO:0000256" key="6">
    <source>
        <dbReference type="ARBA" id="ARBA00023136"/>
    </source>
</evidence>
<keyword evidence="5 7" id="KW-1133">Transmembrane helix</keyword>
<evidence type="ECO:0000256" key="5">
    <source>
        <dbReference type="ARBA" id="ARBA00022989"/>
    </source>
</evidence>
<gene>
    <name evidence="9" type="ORF">RE474_01690</name>
</gene>
<dbReference type="InterPro" id="IPR023408">
    <property type="entry name" value="MscS_beta-dom_sf"/>
</dbReference>
<keyword evidence="4 7" id="KW-0812">Transmembrane</keyword>
<evidence type="ECO:0000256" key="1">
    <source>
        <dbReference type="ARBA" id="ARBA00004651"/>
    </source>
</evidence>
<dbReference type="Gene3D" id="2.30.30.60">
    <property type="match status" value="1"/>
</dbReference>
<dbReference type="GeneID" id="84231389"/>
<keyword evidence="3" id="KW-1003">Cell membrane</keyword>
<evidence type="ECO:0000313" key="10">
    <source>
        <dbReference type="Proteomes" id="UP001182908"/>
    </source>
</evidence>
<evidence type="ECO:0000259" key="8">
    <source>
        <dbReference type="Pfam" id="PF00924"/>
    </source>
</evidence>
<dbReference type="InterPro" id="IPR045275">
    <property type="entry name" value="MscS_archaea/bacteria_type"/>
</dbReference>
<evidence type="ECO:0000313" key="9">
    <source>
        <dbReference type="EMBL" id="WMW25458.1"/>
    </source>
</evidence>
<feature type="transmembrane region" description="Helical" evidence="7">
    <location>
        <begin position="88"/>
        <end position="114"/>
    </location>
</feature>
<name>A0AA51ULU0_9EURY</name>
<dbReference type="GO" id="GO:0008381">
    <property type="term" value="F:mechanosensitive monoatomic ion channel activity"/>
    <property type="evidence" value="ECO:0007669"/>
    <property type="project" value="InterPro"/>
</dbReference>
<reference evidence="9 10" key="1">
    <citation type="submission" date="2023-08" db="EMBL/GenBank/DDBJ databases">
        <title>Methanolobus mangrovi sp. nov. and Methanolobus sediminis sp. nov, two novel methylotrophic methanogens isolated from mangrove sediments in China.</title>
        <authorList>
            <person name="Zhou J."/>
        </authorList>
    </citation>
    <scope>NUCLEOTIDE SEQUENCE [LARGE SCALE GENOMIC DNA]</scope>
    <source>
        <strain evidence="9 10">FTZ6</strain>
    </source>
</reference>
<feature type="domain" description="Mechanosensitive ion channel MscS" evidence="8">
    <location>
        <begin position="104"/>
        <end position="177"/>
    </location>
</feature>
<keyword evidence="10" id="KW-1185">Reference proteome</keyword>
<organism evidence="9 10">
    <name type="scientific">Methanolobus sediminis</name>
    <dbReference type="NCBI Taxonomy" id="3072978"/>
    <lineage>
        <taxon>Archaea</taxon>
        <taxon>Methanobacteriati</taxon>
        <taxon>Methanobacteriota</taxon>
        <taxon>Stenosarchaea group</taxon>
        <taxon>Methanomicrobia</taxon>
        <taxon>Methanosarcinales</taxon>
        <taxon>Methanosarcinaceae</taxon>
        <taxon>Methanolobus</taxon>
    </lineage>
</organism>
<accession>A0AA51ULU0</accession>
<proteinExistence type="inferred from homology"/>
<dbReference type="Gene3D" id="3.30.70.100">
    <property type="match status" value="1"/>
</dbReference>
<dbReference type="PANTHER" id="PTHR30221:SF1">
    <property type="entry name" value="SMALL-CONDUCTANCE MECHANOSENSITIVE CHANNEL"/>
    <property type="match status" value="1"/>
</dbReference>
<evidence type="ECO:0000256" key="7">
    <source>
        <dbReference type="SAM" id="Phobius"/>
    </source>
</evidence>
<evidence type="ECO:0000256" key="3">
    <source>
        <dbReference type="ARBA" id="ARBA00022475"/>
    </source>
</evidence>
<dbReference type="SUPFAM" id="SSF50182">
    <property type="entry name" value="Sm-like ribonucleoproteins"/>
    <property type="match status" value="1"/>
</dbReference>
<dbReference type="InterPro" id="IPR011066">
    <property type="entry name" value="MscS_channel_C_sf"/>
</dbReference>
<protein>
    <submittedName>
        <fullName evidence="9">Mechanosensitive ion channel</fullName>
    </submittedName>
</protein>
<dbReference type="InterPro" id="IPR011014">
    <property type="entry name" value="MscS_channel_TM-2"/>
</dbReference>
<evidence type="ECO:0000256" key="2">
    <source>
        <dbReference type="ARBA" id="ARBA00008017"/>
    </source>
</evidence>
<evidence type="ECO:0000256" key="4">
    <source>
        <dbReference type="ARBA" id="ARBA00022692"/>
    </source>
</evidence>
<dbReference type="GO" id="GO:0005886">
    <property type="term" value="C:plasma membrane"/>
    <property type="evidence" value="ECO:0007669"/>
    <property type="project" value="UniProtKB-SubCell"/>
</dbReference>
<dbReference type="Pfam" id="PF00924">
    <property type="entry name" value="MS_channel_2nd"/>
    <property type="match status" value="1"/>
</dbReference>
<dbReference type="AlphaFoldDB" id="A0AA51ULU0"/>
<dbReference type="InterPro" id="IPR010920">
    <property type="entry name" value="LSM_dom_sf"/>
</dbReference>
<dbReference type="SUPFAM" id="SSF82689">
    <property type="entry name" value="Mechanosensitive channel protein MscS (YggB), C-terminal domain"/>
    <property type="match status" value="1"/>
</dbReference>
<sequence length="284" mass="32055">MITWQDILDNVDFWVNAGVNVLIVLFLLLLINVFFTIIRTNLMKKAKTKKQRSNIRIFGQLSRYTLSLLVIIFAILTSSGAWSGFGVFLGLLSAAIGFALQQPITGVAAWIMVVTKRPFDIGDRIIIGDVKGDVVDFNLTHVHVMEIGGLITDEENSGRIVMVPNWMLFEKNIINYTYNNDFVLHSVTVNVTYESNLDRAMEIADLSARKFLAGTISTSPGNPKVRVDFQASGIDVQVKYFSPARQLHEYSSKITKEIFDRINDTDDVEIAYPHTEVIFRKKVM</sequence>
<feature type="transmembrane region" description="Helical" evidence="7">
    <location>
        <begin position="61"/>
        <end position="82"/>
    </location>
</feature>
<feature type="transmembrane region" description="Helical" evidence="7">
    <location>
        <begin position="20"/>
        <end position="40"/>
    </location>
</feature>
<comment type="similarity">
    <text evidence="2">Belongs to the MscS (TC 1.A.23) family.</text>
</comment>
<dbReference type="KEGG" id="mseb:RE474_01690"/>